<evidence type="ECO:0000256" key="4">
    <source>
        <dbReference type="ARBA" id="ARBA00023098"/>
    </source>
</evidence>
<dbReference type="NCBIfam" id="NF003657">
    <property type="entry name" value="PRK05289.1"/>
    <property type="match status" value="1"/>
</dbReference>
<dbReference type="GO" id="GO:0016020">
    <property type="term" value="C:membrane"/>
    <property type="evidence" value="ECO:0007669"/>
    <property type="project" value="GOC"/>
</dbReference>
<evidence type="ECO:0000256" key="1">
    <source>
        <dbReference type="ARBA" id="ARBA00022516"/>
    </source>
</evidence>
<dbReference type="Pfam" id="PF13720">
    <property type="entry name" value="Acetyltransf_11"/>
    <property type="match status" value="1"/>
</dbReference>
<dbReference type="Gene3D" id="1.20.1180.10">
    <property type="entry name" value="Udp N-acetylglucosamine O-acyltransferase, C-terminal domain"/>
    <property type="match status" value="1"/>
</dbReference>
<keyword evidence="4" id="KW-0443">Lipid metabolism</keyword>
<gene>
    <name evidence="7" type="ORF">DRZ78_04615</name>
</gene>
<feature type="domain" description="UDP N-acetylglucosamine O-acyltransferase C-terminal" evidence="6">
    <location>
        <begin position="174"/>
        <end position="255"/>
    </location>
</feature>
<dbReference type="EMBL" id="QMPY01000180">
    <property type="protein sequence ID" value="RLE06524.1"/>
    <property type="molecule type" value="Genomic_DNA"/>
</dbReference>
<proteinExistence type="predicted"/>
<dbReference type="Gene3D" id="2.160.10.10">
    <property type="entry name" value="Hexapeptide repeat proteins"/>
    <property type="match status" value="1"/>
</dbReference>
<sequence>MNIHPTAIVEPGAQLEEGVKVGAYSIIGKNVRIGRRTEIGPGVLIEGWTSIGEDCIISKGAAIGGPPQDVHFKGAKSFVKIGDRNLIREYVTVHRGTKEGSTTYIGNDCFIMAYSHIAHNCVVEDGVIIANLGTLAGYVTVEKKAVIGGLSAAHQYVKIGAYSIIGGCSKVVKDVPPYTKADGHPARLWGLNTVGLQRAGFSPKTRKLLKRAYRILFRSNLNTSQALRRIENGLELIPEIRHLCDFIRNSKRGICKERYEKNI</sequence>
<dbReference type="SUPFAM" id="SSF51161">
    <property type="entry name" value="Trimeric LpxA-like enzymes"/>
    <property type="match status" value="1"/>
</dbReference>
<evidence type="ECO:0000256" key="5">
    <source>
        <dbReference type="ARBA" id="ARBA00023315"/>
    </source>
</evidence>
<evidence type="ECO:0000313" key="7">
    <source>
        <dbReference type="EMBL" id="RLE06524.1"/>
    </source>
</evidence>
<reference evidence="7 8" key="1">
    <citation type="submission" date="2018-06" db="EMBL/GenBank/DDBJ databases">
        <title>Extensive metabolic versatility and redundancy in microbially diverse, dynamic hydrothermal sediments.</title>
        <authorList>
            <person name="Dombrowski N."/>
            <person name="Teske A."/>
            <person name="Baker B.J."/>
        </authorList>
    </citation>
    <scope>NUCLEOTIDE SEQUENCE [LARGE SCALE GENOMIC DNA]</scope>
    <source>
        <strain evidence="7">B7_G13</strain>
    </source>
</reference>
<keyword evidence="3 7" id="KW-0808">Transferase</keyword>
<name>A0A662D1I4_UNCAE</name>
<dbReference type="GO" id="GO:0008780">
    <property type="term" value="F:acyl-[acyl-carrier-protein]-UDP-N-acetylglucosamine O-acyltransferase activity"/>
    <property type="evidence" value="ECO:0007669"/>
    <property type="project" value="InterPro"/>
</dbReference>
<organism evidence="7 8">
    <name type="scientific">Aerophobetes bacterium</name>
    <dbReference type="NCBI Taxonomy" id="2030807"/>
    <lineage>
        <taxon>Bacteria</taxon>
        <taxon>Candidatus Aerophobota</taxon>
    </lineage>
</organism>
<keyword evidence="2" id="KW-0441">Lipid A biosynthesis</keyword>
<evidence type="ECO:0000256" key="3">
    <source>
        <dbReference type="ARBA" id="ARBA00022679"/>
    </source>
</evidence>
<dbReference type="AlphaFoldDB" id="A0A662D1I4"/>
<dbReference type="InterPro" id="IPR011004">
    <property type="entry name" value="Trimer_LpxA-like_sf"/>
</dbReference>
<dbReference type="NCBIfam" id="TIGR01852">
    <property type="entry name" value="lipid_A_lpxA"/>
    <property type="match status" value="1"/>
</dbReference>
<dbReference type="PIRSF" id="PIRSF000456">
    <property type="entry name" value="UDP-GlcNAc_acltr"/>
    <property type="match status" value="1"/>
</dbReference>
<dbReference type="CDD" id="cd03351">
    <property type="entry name" value="LbH_UDP-GlcNAc_AT"/>
    <property type="match status" value="1"/>
</dbReference>
<evidence type="ECO:0000256" key="2">
    <source>
        <dbReference type="ARBA" id="ARBA00022556"/>
    </source>
</evidence>
<dbReference type="GO" id="GO:0009245">
    <property type="term" value="P:lipid A biosynthetic process"/>
    <property type="evidence" value="ECO:0007669"/>
    <property type="project" value="UniProtKB-KW"/>
</dbReference>
<comment type="caution">
    <text evidence="7">The sequence shown here is derived from an EMBL/GenBank/DDBJ whole genome shotgun (WGS) entry which is preliminary data.</text>
</comment>
<dbReference type="InterPro" id="IPR010137">
    <property type="entry name" value="Lipid_A_LpxA"/>
</dbReference>
<protein>
    <submittedName>
        <fullName evidence="7">Acyl-[acyl-carrier-protein]--UDP-N-acetylglucosamine O-acyltransferase</fullName>
    </submittedName>
</protein>
<dbReference type="InterPro" id="IPR029098">
    <property type="entry name" value="Acetyltransf_C"/>
</dbReference>
<dbReference type="Proteomes" id="UP000277457">
    <property type="component" value="Unassembled WGS sequence"/>
</dbReference>
<evidence type="ECO:0000313" key="8">
    <source>
        <dbReference type="Proteomes" id="UP000277457"/>
    </source>
</evidence>
<evidence type="ECO:0000259" key="6">
    <source>
        <dbReference type="Pfam" id="PF13720"/>
    </source>
</evidence>
<dbReference type="InterPro" id="IPR037157">
    <property type="entry name" value="Acetyltransf_C_sf"/>
</dbReference>
<dbReference type="PANTHER" id="PTHR43480">
    <property type="entry name" value="ACYL-[ACYL-CARRIER-PROTEIN]--UDP-N-ACETYLGLUCOSAMINE O-ACYLTRANSFERASE"/>
    <property type="match status" value="1"/>
</dbReference>
<accession>A0A662D1I4</accession>
<dbReference type="PANTHER" id="PTHR43480:SF1">
    <property type="entry name" value="ACYL-[ACYL-CARRIER-PROTEIN]--UDP-N-ACETYLGLUCOSAMINE O-ACYLTRANSFERASE, MITOCHONDRIAL-RELATED"/>
    <property type="match status" value="1"/>
</dbReference>
<keyword evidence="5 7" id="KW-0012">Acyltransferase</keyword>
<dbReference type="InterPro" id="IPR001451">
    <property type="entry name" value="Hexapep"/>
</dbReference>
<dbReference type="Pfam" id="PF00132">
    <property type="entry name" value="Hexapep"/>
    <property type="match status" value="2"/>
</dbReference>
<keyword evidence="1" id="KW-0444">Lipid biosynthesis</keyword>